<gene>
    <name evidence="1" type="ORF">MOC45_03880</name>
    <name evidence="2" type="ORF">MOC89_02610</name>
</gene>
<dbReference type="AlphaFoldDB" id="A0A9Q4DLA5"/>
<comment type="caution">
    <text evidence="1">The sequence shown here is derived from an EMBL/GenBank/DDBJ whole genome shotgun (WGS) entry which is preliminary data.</text>
</comment>
<protein>
    <submittedName>
        <fullName evidence="1">Uncharacterized protein</fullName>
    </submittedName>
</protein>
<dbReference type="EMBL" id="JALAPQ010000003">
    <property type="protein sequence ID" value="MCY8455788.1"/>
    <property type="molecule type" value="Genomic_DNA"/>
</dbReference>
<dbReference type="GeneID" id="11241318"/>
<evidence type="ECO:0000313" key="3">
    <source>
        <dbReference type="Proteomes" id="UP001070352"/>
    </source>
</evidence>
<sequence length="64" mass="6991">MFLSSLPSKLIKTILLTKAPIMGGSVTDRSSFMLKKECALADVVQKQQITCASKILTMKSVVFL</sequence>
<reference evidence="1" key="1">
    <citation type="submission" date="2022-02" db="EMBL/GenBank/DDBJ databases">
        <title>Crop Bioprotection Bacillus Genome Sequencing.</title>
        <authorList>
            <person name="Dunlap C."/>
        </authorList>
    </citation>
    <scope>NUCLEOTIDE SEQUENCE</scope>
    <source>
        <strain evidence="1">M18B4</strain>
        <strain evidence="2">WR1O2A-53</strain>
    </source>
</reference>
<dbReference type="Proteomes" id="UP001070352">
    <property type="component" value="Unassembled WGS sequence"/>
</dbReference>
<evidence type="ECO:0000313" key="1">
    <source>
        <dbReference type="EMBL" id="MCY8119755.1"/>
    </source>
</evidence>
<evidence type="ECO:0000313" key="2">
    <source>
        <dbReference type="EMBL" id="MCY8455788.1"/>
    </source>
</evidence>
<organism evidence="1 3">
    <name type="scientific">Bacillus spizizenii</name>
    <name type="common">Bacillus subtilis subsp. spizizenii</name>
    <dbReference type="NCBI Taxonomy" id="96241"/>
    <lineage>
        <taxon>Bacteria</taxon>
        <taxon>Bacillati</taxon>
        <taxon>Bacillota</taxon>
        <taxon>Bacilli</taxon>
        <taxon>Bacillales</taxon>
        <taxon>Bacillaceae</taxon>
        <taxon>Bacillus</taxon>
    </lineage>
</organism>
<proteinExistence type="predicted"/>
<dbReference type="RefSeq" id="WP_013308072.1">
    <property type="nucleotide sequence ID" value="NZ_BJUC01000002.1"/>
</dbReference>
<dbReference type="Proteomes" id="UP001078573">
    <property type="component" value="Unassembled WGS sequence"/>
</dbReference>
<accession>A0A9Q4DLA5</accession>
<dbReference type="OMA" id="KQQMTCS"/>
<dbReference type="EMBL" id="JALANJ010000004">
    <property type="protein sequence ID" value="MCY8119755.1"/>
    <property type="molecule type" value="Genomic_DNA"/>
</dbReference>
<name>A0A9Q4DLA5_BACSC</name>
<dbReference type="OrthoDB" id="2905747at2"/>